<dbReference type="InterPro" id="IPR036291">
    <property type="entry name" value="NAD(P)-bd_dom_sf"/>
</dbReference>
<sequence length="241" mass="26611">MKNILITGGTSGVGYASAKQLITDDTHLIIVGRNEAKGAHAVRTLGDANVSFIAADLGTNQGITYLADVVKQRFTKLDGVILAAGAVTNDVRENRQINFRTHYDLVMALKPMLTRSRILLVTGNPKAIQLLPINEQQNSPIARAGWVLTHKTLLMIYLSELLRDEQIIVNSFFPGEVKSNLMPYTQTLVNTEVPVVKYLMNDSDLAHVTGTFFDDKGKKIVLNSNKYNFERAKAIVTNVIQ</sequence>
<dbReference type="InterPro" id="IPR002347">
    <property type="entry name" value="SDR_fam"/>
</dbReference>
<comment type="similarity">
    <text evidence="1">Belongs to the short-chain dehydrogenases/reductases (SDR) family.</text>
</comment>
<dbReference type="PRINTS" id="PR00081">
    <property type="entry name" value="GDHRDH"/>
</dbReference>
<dbReference type="PATRIC" id="fig|1620.3.peg.1147"/>
<dbReference type="SUPFAM" id="SSF51735">
    <property type="entry name" value="NAD(P)-binding Rossmann-fold domains"/>
    <property type="match status" value="1"/>
</dbReference>
<dbReference type="OrthoDB" id="9809821at2"/>
<reference evidence="3 4" key="1">
    <citation type="journal article" date="2015" name="Genome Announc.">
        <title>Expanding the biotechnology potential of lactobacilli through comparative genomics of 213 strains and associated genera.</title>
        <authorList>
            <person name="Sun Z."/>
            <person name="Harris H.M."/>
            <person name="McCann A."/>
            <person name="Guo C."/>
            <person name="Argimon S."/>
            <person name="Zhang W."/>
            <person name="Yang X."/>
            <person name="Jeffery I.B."/>
            <person name="Cooney J.C."/>
            <person name="Kagawa T.F."/>
            <person name="Liu W."/>
            <person name="Song Y."/>
            <person name="Salvetti E."/>
            <person name="Wrobel A."/>
            <person name="Rasinkangas P."/>
            <person name="Parkhill J."/>
            <person name="Rea M.C."/>
            <person name="O'Sullivan O."/>
            <person name="Ritari J."/>
            <person name="Douillard F.P."/>
            <person name="Paul Ross R."/>
            <person name="Yang R."/>
            <person name="Briner A.E."/>
            <person name="Felis G.E."/>
            <person name="de Vos W.M."/>
            <person name="Barrangou R."/>
            <person name="Klaenhammer T.R."/>
            <person name="Caufield P.W."/>
            <person name="Cui Y."/>
            <person name="Zhang H."/>
            <person name="O'Toole P.W."/>
        </authorList>
    </citation>
    <scope>NUCLEOTIDE SEQUENCE [LARGE SCALE GENOMIC DNA]</scope>
    <source>
        <strain evidence="3 4">DSM 20014</strain>
    </source>
</reference>
<organism evidence="3 4">
    <name type="scientific">Weissella minor</name>
    <dbReference type="NCBI Taxonomy" id="1620"/>
    <lineage>
        <taxon>Bacteria</taxon>
        <taxon>Bacillati</taxon>
        <taxon>Bacillota</taxon>
        <taxon>Bacilli</taxon>
        <taxon>Lactobacillales</taxon>
        <taxon>Lactobacillaceae</taxon>
        <taxon>Weissella</taxon>
    </lineage>
</organism>
<accession>A0A0R2JFG1</accession>
<keyword evidence="2" id="KW-0560">Oxidoreductase</keyword>
<gene>
    <name evidence="3" type="ORF">IV67_GL001133</name>
</gene>
<dbReference type="PANTHER" id="PTHR43008:SF4">
    <property type="entry name" value="CHAIN DEHYDROGENASE, PUTATIVE (AFU_ORTHOLOGUE AFUA_4G08710)-RELATED"/>
    <property type="match status" value="1"/>
</dbReference>
<comment type="caution">
    <text evidence="3">The sequence shown here is derived from an EMBL/GenBank/DDBJ whole genome shotgun (WGS) entry which is preliminary data.</text>
</comment>
<evidence type="ECO:0000256" key="2">
    <source>
        <dbReference type="ARBA" id="ARBA00023002"/>
    </source>
</evidence>
<keyword evidence="4" id="KW-1185">Reference proteome</keyword>
<evidence type="ECO:0000313" key="4">
    <source>
        <dbReference type="Proteomes" id="UP000051673"/>
    </source>
</evidence>
<dbReference type="Pfam" id="PF00106">
    <property type="entry name" value="adh_short"/>
    <property type="match status" value="1"/>
</dbReference>
<proteinExistence type="inferred from homology"/>
<dbReference type="Proteomes" id="UP000051673">
    <property type="component" value="Unassembled WGS sequence"/>
</dbReference>
<dbReference type="Gene3D" id="3.40.50.720">
    <property type="entry name" value="NAD(P)-binding Rossmann-like Domain"/>
    <property type="match status" value="1"/>
</dbReference>
<protein>
    <submittedName>
        <fullName evidence="3">Short-chain dehydrogenase oxidoreductase</fullName>
    </submittedName>
</protein>
<evidence type="ECO:0000313" key="3">
    <source>
        <dbReference type="EMBL" id="KRN76082.1"/>
    </source>
</evidence>
<dbReference type="STRING" id="1620.IV67_GL001133"/>
<name>A0A0R2JFG1_9LACO</name>
<dbReference type="PANTHER" id="PTHR43008">
    <property type="entry name" value="BENZIL REDUCTASE"/>
    <property type="match status" value="1"/>
</dbReference>
<evidence type="ECO:0000256" key="1">
    <source>
        <dbReference type="ARBA" id="ARBA00006484"/>
    </source>
</evidence>
<dbReference type="RefSeq" id="WP_057788980.1">
    <property type="nucleotide sequence ID" value="NZ_JQCD01000031.1"/>
</dbReference>
<dbReference type="GO" id="GO:0050664">
    <property type="term" value="F:oxidoreductase activity, acting on NAD(P)H, oxygen as acceptor"/>
    <property type="evidence" value="ECO:0007669"/>
    <property type="project" value="TreeGrafter"/>
</dbReference>
<dbReference type="AlphaFoldDB" id="A0A0R2JFG1"/>
<dbReference type="EMBL" id="JQCD01000031">
    <property type="protein sequence ID" value="KRN76082.1"/>
    <property type="molecule type" value="Genomic_DNA"/>
</dbReference>